<evidence type="ECO:0000259" key="2">
    <source>
        <dbReference type="Pfam" id="PF02836"/>
    </source>
</evidence>
<evidence type="ECO:0000313" key="3">
    <source>
        <dbReference type="EMBL" id="UYV61295.1"/>
    </source>
</evidence>
<reference evidence="3 4" key="1">
    <citation type="submission" date="2022-01" db="EMBL/GenBank/DDBJ databases">
        <title>A chromosomal length assembly of Cordylochernes scorpioides.</title>
        <authorList>
            <person name="Zeh D."/>
            <person name="Zeh J."/>
        </authorList>
    </citation>
    <scope>NUCLEOTIDE SEQUENCE [LARGE SCALE GENOMIC DNA]</scope>
    <source>
        <strain evidence="3">IN4F17</strain>
        <tissue evidence="3">Whole Body</tissue>
    </source>
</reference>
<evidence type="ECO:0000313" key="4">
    <source>
        <dbReference type="Proteomes" id="UP001235939"/>
    </source>
</evidence>
<dbReference type="SUPFAM" id="SSF51445">
    <property type="entry name" value="(Trans)glycosidases"/>
    <property type="match status" value="1"/>
</dbReference>
<evidence type="ECO:0000256" key="1">
    <source>
        <dbReference type="ARBA" id="ARBA00007401"/>
    </source>
</evidence>
<dbReference type="PANTHER" id="PTHR10066">
    <property type="entry name" value="BETA-GLUCURONIDASE"/>
    <property type="match status" value="1"/>
</dbReference>
<dbReference type="InterPro" id="IPR006103">
    <property type="entry name" value="Glyco_hydro_2_cat"/>
</dbReference>
<dbReference type="Pfam" id="PF02836">
    <property type="entry name" value="Glyco_hydro_2_C"/>
    <property type="match status" value="1"/>
</dbReference>
<protein>
    <submittedName>
        <fullName evidence="3">GUSB</fullName>
    </submittedName>
</protein>
<dbReference type="InterPro" id="IPR017853">
    <property type="entry name" value="GH"/>
</dbReference>
<dbReference type="Gene3D" id="3.20.20.80">
    <property type="entry name" value="Glycosidases"/>
    <property type="match status" value="1"/>
</dbReference>
<dbReference type="Proteomes" id="UP001235939">
    <property type="component" value="Chromosome 01"/>
</dbReference>
<proteinExistence type="inferred from homology"/>
<organism evidence="3 4">
    <name type="scientific">Cordylochernes scorpioides</name>
    <dbReference type="NCBI Taxonomy" id="51811"/>
    <lineage>
        <taxon>Eukaryota</taxon>
        <taxon>Metazoa</taxon>
        <taxon>Ecdysozoa</taxon>
        <taxon>Arthropoda</taxon>
        <taxon>Chelicerata</taxon>
        <taxon>Arachnida</taxon>
        <taxon>Pseudoscorpiones</taxon>
        <taxon>Cheliferoidea</taxon>
        <taxon>Chernetidae</taxon>
        <taxon>Cordylochernes</taxon>
    </lineage>
</organism>
<gene>
    <name evidence="3" type="ORF">LAZ67_1004252</name>
</gene>
<accession>A0ABY6K0E6</accession>
<feature type="domain" description="Glycoside hydrolase family 2 catalytic" evidence="2">
    <location>
        <begin position="113"/>
        <end position="160"/>
    </location>
</feature>
<keyword evidence="4" id="KW-1185">Reference proteome</keyword>
<dbReference type="PANTHER" id="PTHR10066:SF67">
    <property type="entry name" value="BETA-GLUCURONIDASE"/>
    <property type="match status" value="1"/>
</dbReference>
<dbReference type="EMBL" id="CP092863">
    <property type="protein sequence ID" value="UYV61295.1"/>
    <property type="molecule type" value="Genomic_DNA"/>
</dbReference>
<name>A0ABY6K0E6_9ARAC</name>
<sequence length="172" mass="19873">MTSLQKCSCYKKGSTQNNSKTSLRNHLSWEFFLSQGNQYLCQSHVVDVQGGQLDLVMMNRYYGWYADFGHLDVIPYQVTPDIRNCHVIFNHKLIIMSEYGADTVAGLHGDNFFVGELVWNFADFMTMPGLTRVVGNKKGVFTRERQPKAAAHLLRCRYHKLFQMNTDDLYCK</sequence>
<comment type="similarity">
    <text evidence="1">Belongs to the glycosyl hydrolase 2 family.</text>
</comment>